<dbReference type="GO" id="GO:0006270">
    <property type="term" value="P:DNA replication initiation"/>
    <property type="evidence" value="ECO:0007669"/>
    <property type="project" value="InterPro"/>
</dbReference>
<dbReference type="EMBL" id="BMXR01000002">
    <property type="protein sequence ID" value="GGX44861.1"/>
    <property type="molecule type" value="Genomic_DNA"/>
</dbReference>
<feature type="compositionally biased region" description="Polar residues" evidence="1">
    <location>
        <begin position="28"/>
        <end position="38"/>
    </location>
</feature>
<keyword evidence="3" id="KW-1185">Reference proteome</keyword>
<reference evidence="2" key="2">
    <citation type="submission" date="2020-09" db="EMBL/GenBank/DDBJ databases">
        <authorList>
            <person name="Sun Q."/>
            <person name="Kim S."/>
        </authorList>
    </citation>
    <scope>NUCLEOTIDE SEQUENCE</scope>
    <source>
        <strain evidence="2">KCTC 22169</strain>
    </source>
</reference>
<protein>
    <submittedName>
        <fullName evidence="2">Uncharacterized protein</fullName>
    </submittedName>
</protein>
<dbReference type="InterPro" id="IPR009731">
    <property type="entry name" value="P-like"/>
</dbReference>
<sequence>MSAPNEPKTPQRVLTLLGKNGPRFAKPSETSGTQTGNASPLDHDTKLLINMLFARLHHIYTHRFESAYGDETTIGQAKREWAFSLAGYSRERIEYALERCKLELAWPPTIAEFCRYLIPRPEDLGLPTTREAYLEACQKSHAPLQAHWSHAAVHLAARNTGHFALRSEPERNTWPAFQKAYSDLVARVADGEELVVETAHALPEPDLSAEERLVEQLKAAGVEKTVAYPLAYYLEKPAGSPVRARYRDRAQEKLKALGVELTLPD</sequence>
<evidence type="ECO:0000313" key="3">
    <source>
        <dbReference type="Proteomes" id="UP000626148"/>
    </source>
</evidence>
<dbReference type="Pfam" id="PF06992">
    <property type="entry name" value="Phage_lambda_P"/>
    <property type="match status" value="1"/>
</dbReference>
<dbReference type="Proteomes" id="UP000626148">
    <property type="component" value="Unassembled WGS sequence"/>
</dbReference>
<reference evidence="2" key="1">
    <citation type="journal article" date="2014" name="Int. J. Syst. Evol. Microbiol.">
        <title>Complete genome sequence of Corynebacterium casei LMG S-19264T (=DSM 44701T), isolated from a smear-ripened cheese.</title>
        <authorList>
            <consortium name="US DOE Joint Genome Institute (JGI-PGF)"/>
            <person name="Walter F."/>
            <person name="Albersmeier A."/>
            <person name="Kalinowski J."/>
            <person name="Ruckert C."/>
        </authorList>
    </citation>
    <scope>NUCLEOTIDE SEQUENCE</scope>
    <source>
        <strain evidence="2">KCTC 22169</strain>
    </source>
</reference>
<proteinExistence type="predicted"/>
<comment type="caution">
    <text evidence="2">The sequence shown here is derived from an EMBL/GenBank/DDBJ whole genome shotgun (WGS) entry which is preliminary data.</text>
</comment>
<gene>
    <name evidence="2" type="ORF">GCM10007392_09580</name>
</gene>
<feature type="region of interest" description="Disordered" evidence="1">
    <location>
        <begin position="19"/>
        <end position="40"/>
    </location>
</feature>
<dbReference type="AlphaFoldDB" id="A0A918K1U2"/>
<evidence type="ECO:0000256" key="1">
    <source>
        <dbReference type="SAM" id="MobiDB-lite"/>
    </source>
</evidence>
<name>A0A918K1U2_9GAMM</name>
<organism evidence="2 3">
    <name type="scientific">Saccharospirillum salsuginis</name>
    <dbReference type="NCBI Taxonomy" id="418750"/>
    <lineage>
        <taxon>Bacteria</taxon>
        <taxon>Pseudomonadati</taxon>
        <taxon>Pseudomonadota</taxon>
        <taxon>Gammaproteobacteria</taxon>
        <taxon>Oceanospirillales</taxon>
        <taxon>Saccharospirillaceae</taxon>
        <taxon>Saccharospirillum</taxon>
    </lineage>
</organism>
<accession>A0A918K1U2</accession>
<evidence type="ECO:0000313" key="2">
    <source>
        <dbReference type="EMBL" id="GGX44861.1"/>
    </source>
</evidence>